<name>A0A0F9C170_9ZZZZ</name>
<dbReference type="AlphaFoldDB" id="A0A0F9C170"/>
<keyword evidence="5" id="KW-0472">Membrane</keyword>
<sequence>LNILLLPFITLDPSDGKDILSLSCNALVGKKILIVSPAGNFGPESHTIGSPGAAKKVITFGTLEKEIIIPEFSGRGPTLDERVKPDFCLPGSKIKLPLSSKLYLSVTGTSISASIGVGIIALILEYNPEISFEEIKKLLEKSSLDLNYDINAQGNGIITIPRIFKSLDLYHEKIVPYSYLLKKSLKLSIEFLIVLIFVFYFVLFFRI</sequence>
<dbReference type="PANTHER" id="PTHR43806:SF11">
    <property type="entry name" value="CEREVISIN-RELATED"/>
    <property type="match status" value="1"/>
</dbReference>
<reference evidence="7" key="1">
    <citation type="journal article" date="2015" name="Nature">
        <title>Complex archaea that bridge the gap between prokaryotes and eukaryotes.</title>
        <authorList>
            <person name="Spang A."/>
            <person name="Saw J.H."/>
            <person name="Jorgensen S.L."/>
            <person name="Zaremba-Niedzwiedzka K."/>
            <person name="Martijn J."/>
            <person name="Lind A.E."/>
            <person name="van Eijk R."/>
            <person name="Schleper C."/>
            <person name="Guy L."/>
            <person name="Ettema T.J."/>
        </authorList>
    </citation>
    <scope>NUCLEOTIDE SEQUENCE</scope>
</reference>
<dbReference type="GO" id="GO:0004252">
    <property type="term" value="F:serine-type endopeptidase activity"/>
    <property type="evidence" value="ECO:0007669"/>
    <property type="project" value="InterPro"/>
</dbReference>
<protein>
    <recommendedName>
        <fullName evidence="6">Peptidase S8/S53 domain-containing protein</fullName>
    </recommendedName>
</protein>
<accession>A0A0F9C170</accession>
<evidence type="ECO:0000256" key="2">
    <source>
        <dbReference type="ARBA" id="ARBA00022670"/>
    </source>
</evidence>
<dbReference type="PANTHER" id="PTHR43806">
    <property type="entry name" value="PEPTIDASE S8"/>
    <property type="match status" value="1"/>
</dbReference>
<feature type="transmembrane region" description="Helical" evidence="5">
    <location>
        <begin position="187"/>
        <end position="205"/>
    </location>
</feature>
<gene>
    <name evidence="7" type="ORF">LCGC14_2664210</name>
</gene>
<keyword evidence="4" id="KW-0720">Serine protease</keyword>
<evidence type="ECO:0000256" key="1">
    <source>
        <dbReference type="ARBA" id="ARBA00011073"/>
    </source>
</evidence>
<feature type="domain" description="Peptidase S8/S53" evidence="6">
    <location>
        <begin position="25"/>
        <end position="156"/>
    </location>
</feature>
<keyword evidence="5" id="KW-0812">Transmembrane</keyword>
<comment type="caution">
    <text evidence="7">The sequence shown here is derived from an EMBL/GenBank/DDBJ whole genome shotgun (WGS) entry which is preliminary data.</text>
</comment>
<dbReference type="SUPFAM" id="SSF52743">
    <property type="entry name" value="Subtilisin-like"/>
    <property type="match status" value="1"/>
</dbReference>
<dbReference type="EMBL" id="LAZR01046545">
    <property type="protein sequence ID" value="KKK96294.1"/>
    <property type="molecule type" value="Genomic_DNA"/>
</dbReference>
<dbReference type="InterPro" id="IPR050131">
    <property type="entry name" value="Peptidase_S8_subtilisin-like"/>
</dbReference>
<evidence type="ECO:0000256" key="5">
    <source>
        <dbReference type="SAM" id="Phobius"/>
    </source>
</evidence>
<feature type="non-terminal residue" evidence="7">
    <location>
        <position position="1"/>
    </location>
</feature>
<dbReference type="InterPro" id="IPR000209">
    <property type="entry name" value="Peptidase_S8/S53_dom"/>
</dbReference>
<feature type="transmembrane region" description="Helical" evidence="5">
    <location>
        <begin position="102"/>
        <end position="124"/>
    </location>
</feature>
<organism evidence="7">
    <name type="scientific">marine sediment metagenome</name>
    <dbReference type="NCBI Taxonomy" id="412755"/>
    <lineage>
        <taxon>unclassified sequences</taxon>
        <taxon>metagenomes</taxon>
        <taxon>ecological metagenomes</taxon>
    </lineage>
</organism>
<evidence type="ECO:0000259" key="6">
    <source>
        <dbReference type="Pfam" id="PF00082"/>
    </source>
</evidence>
<evidence type="ECO:0000313" key="7">
    <source>
        <dbReference type="EMBL" id="KKK96294.1"/>
    </source>
</evidence>
<evidence type="ECO:0000256" key="3">
    <source>
        <dbReference type="ARBA" id="ARBA00022801"/>
    </source>
</evidence>
<dbReference type="GO" id="GO:0006508">
    <property type="term" value="P:proteolysis"/>
    <property type="evidence" value="ECO:0007669"/>
    <property type="project" value="UniProtKB-KW"/>
</dbReference>
<keyword evidence="2" id="KW-0645">Protease</keyword>
<dbReference type="InterPro" id="IPR036852">
    <property type="entry name" value="Peptidase_S8/S53_dom_sf"/>
</dbReference>
<dbReference type="Pfam" id="PF00082">
    <property type="entry name" value="Peptidase_S8"/>
    <property type="match status" value="1"/>
</dbReference>
<keyword evidence="5" id="KW-1133">Transmembrane helix</keyword>
<keyword evidence="3" id="KW-0378">Hydrolase</keyword>
<evidence type="ECO:0000256" key="4">
    <source>
        <dbReference type="ARBA" id="ARBA00022825"/>
    </source>
</evidence>
<dbReference type="Gene3D" id="3.40.50.200">
    <property type="entry name" value="Peptidase S8/S53 domain"/>
    <property type="match status" value="1"/>
</dbReference>
<dbReference type="PROSITE" id="PS51892">
    <property type="entry name" value="SUBTILASE"/>
    <property type="match status" value="1"/>
</dbReference>
<comment type="similarity">
    <text evidence="1">Belongs to the peptidase S8 family.</text>
</comment>
<proteinExistence type="inferred from homology"/>